<dbReference type="Proteomes" id="UP000682782">
    <property type="component" value="Chromosome"/>
</dbReference>
<dbReference type="EMBL" id="CP068393">
    <property type="protein sequence ID" value="QUC68461.1"/>
    <property type="molecule type" value="Genomic_DNA"/>
</dbReference>
<accession>A0AC61N993</accession>
<name>A0AC61N993_9FIRM</name>
<evidence type="ECO:0000313" key="2">
    <source>
        <dbReference type="Proteomes" id="UP000682782"/>
    </source>
</evidence>
<protein>
    <submittedName>
        <fullName evidence="1">Type II secretion system F family protein</fullName>
    </submittedName>
</protein>
<sequence>MATDIKKKKRIMSSEELSSFCDQIALMLSSGMTLRDGIEMLAEDEMKGNDKVHPYTNLYKVVDETGSLYVAMKENEEEWPSYMIEMVDIGEQTGRLEDIMVSLSTYYQREGRIRSAAVSAITYPLVLGVMLVIIIGVLLWRVLPIFRRVLASLGVDASGSGSVLMKIGSWAGWIVLGLIALVVICTIVIVILMRTRMKDKVMHFLKNLFPPVRRLTEKLSASRVAGILGLMLHSGFPMENALEMAPAALADQESINKVNFIRDEMKKDQTFQEALSKSGLFADFHNRMLKVGAASGHEPQVMEKIAEIYEEQVEDGLDHLISIVEPTLVALLSIVIGAILLSVMLPMAGVLGSM</sequence>
<gene>
    <name evidence="1" type="ORF">JYE49_07165</name>
</gene>
<keyword evidence="2" id="KW-1185">Reference proteome</keyword>
<organism evidence="1 2">
    <name type="scientific">Aristaeella hokkaidonensis</name>
    <dbReference type="NCBI Taxonomy" id="3046382"/>
    <lineage>
        <taxon>Bacteria</taxon>
        <taxon>Bacillati</taxon>
        <taxon>Bacillota</taxon>
        <taxon>Clostridia</taxon>
        <taxon>Eubacteriales</taxon>
        <taxon>Aristaeellaceae</taxon>
        <taxon>Aristaeella</taxon>
    </lineage>
</organism>
<evidence type="ECO:0000313" key="1">
    <source>
        <dbReference type="EMBL" id="QUC68461.1"/>
    </source>
</evidence>
<reference evidence="1" key="1">
    <citation type="submission" date="2021-01" db="EMBL/GenBank/DDBJ databases">
        <title>Complete genome sequence of Clostridiales bacterium R-7.</title>
        <authorList>
            <person name="Mahoney-Kurpe S.C."/>
            <person name="Palevich N."/>
            <person name="Koike S."/>
            <person name="Moon C.D."/>
            <person name="Attwood G.T."/>
        </authorList>
    </citation>
    <scope>NUCLEOTIDE SEQUENCE</scope>
    <source>
        <strain evidence="1">R-7</strain>
    </source>
</reference>
<proteinExistence type="predicted"/>